<protein>
    <recommendedName>
        <fullName evidence="8">Leucine-rich repeat-containing N-terminal plant-type domain-containing protein</fullName>
    </recommendedName>
</protein>
<evidence type="ECO:0000256" key="6">
    <source>
        <dbReference type="ARBA" id="ARBA00022989"/>
    </source>
</evidence>
<name>A0AA88UG59_9ASTE</name>
<dbReference type="FunFam" id="3.80.10.10:FF:000129">
    <property type="entry name" value="Leucine-rich repeat receptor-like kinase"/>
    <property type="match status" value="1"/>
</dbReference>
<gene>
    <name evidence="9" type="ORF">RJ640_024456</name>
</gene>
<comment type="caution">
    <text evidence="9">The sequence shown here is derived from an EMBL/GenBank/DDBJ whole genome shotgun (WGS) entry which is preliminary data.</text>
</comment>
<evidence type="ECO:0000256" key="5">
    <source>
        <dbReference type="ARBA" id="ARBA00022737"/>
    </source>
</evidence>
<organism evidence="9 10">
    <name type="scientific">Escallonia rubra</name>
    <dbReference type="NCBI Taxonomy" id="112253"/>
    <lineage>
        <taxon>Eukaryota</taxon>
        <taxon>Viridiplantae</taxon>
        <taxon>Streptophyta</taxon>
        <taxon>Embryophyta</taxon>
        <taxon>Tracheophyta</taxon>
        <taxon>Spermatophyta</taxon>
        <taxon>Magnoliopsida</taxon>
        <taxon>eudicotyledons</taxon>
        <taxon>Gunneridae</taxon>
        <taxon>Pentapetalae</taxon>
        <taxon>asterids</taxon>
        <taxon>campanulids</taxon>
        <taxon>Escalloniales</taxon>
        <taxon>Escalloniaceae</taxon>
        <taxon>Escallonia</taxon>
    </lineage>
</organism>
<comment type="subcellular location">
    <subcellularLocation>
        <location evidence="1">Membrane</location>
        <topology evidence="1">Single-pass membrane protein</topology>
    </subcellularLocation>
</comment>
<evidence type="ECO:0000256" key="2">
    <source>
        <dbReference type="ARBA" id="ARBA00022614"/>
    </source>
</evidence>
<accession>A0AA88UG59</accession>
<keyword evidence="3" id="KW-0812">Transmembrane</keyword>
<dbReference type="InterPro" id="IPR013210">
    <property type="entry name" value="LRR_N_plant-typ"/>
</dbReference>
<evidence type="ECO:0000259" key="8">
    <source>
        <dbReference type="Pfam" id="PF08263"/>
    </source>
</evidence>
<dbReference type="Gene3D" id="3.80.10.10">
    <property type="entry name" value="Ribonuclease Inhibitor"/>
    <property type="match status" value="1"/>
</dbReference>
<dbReference type="GO" id="GO:0016020">
    <property type="term" value="C:membrane"/>
    <property type="evidence" value="ECO:0007669"/>
    <property type="project" value="UniProtKB-SubCell"/>
</dbReference>
<dbReference type="InterPro" id="IPR001611">
    <property type="entry name" value="Leu-rich_rpt"/>
</dbReference>
<sequence>MNQVMPSHDLLFFTTSTFNPGFSGDAVAIPCRNMHKITGFKANKQQKNLKVSLSPGVFLALIMSFSAASAVTNITTDEYALLSLKAPITSWSSSTTHVCNWTGVICNRHGRVASLNLSNMGLLGTIPPSMGNLSFLVSLDLSNNSFSGGIPKEMAHLRRIKEINLNFNDFSGGLPTEQVSPPEQAEEESHDGVCHLLGARHVDVNQALQAEVGGEGGIDGAVGGAEAEDQLPRAEAALGGAGREANEWRTAAC</sequence>
<dbReference type="SUPFAM" id="SSF52058">
    <property type="entry name" value="L domain-like"/>
    <property type="match status" value="1"/>
</dbReference>
<keyword evidence="10" id="KW-1185">Reference proteome</keyword>
<evidence type="ECO:0000256" key="3">
    <source>
        <dbReference type="ARBA" id="ARBA00022692"/>
    </source>
</evidence>
<evidence type="ECO:0000256" key="1">
    <source>
        <dbReference type="ARBA" id="ARBA00004167"/>
    </source>
</evidence>
<keyword evidence="5" id="KW-0677">Repeat</keyword>
<dbReference type="EMBL" id="JAVXUO010001313">
    <property type="protein sequence ID" value="KAK2983460.1"/>
    <property type="molecule type" value="Genomic_DNA"/>
</dbReference>
<evidence type="ECO:0000313" key="9">
    <source>
        <dbReference type="EMBL" id="KAK2983460.1"/>
    </source>
</evidence>
<keyword evidence="4" id="KW-0732">Signal</keyword>
<dbReference type="PANTHER" id="PTHR48060">
    <property type="entry name" value="DNA DAMAGE-REPAIR/TOLERATION PROTEIN DRT100"/>
    <property type="match status" value="1"/>
</dbReference>
<feature type="domain" description="Leucine-rich repeat-containing N-terminal plant-type" evidence="8">
    <location>
        <begin position="76"/>
        <end position="107"/>
    </location>
</feature>
<dbReference type="InterPro" id="IPR053211">
    <property type="entry name" value="DNA_repair-toleration"/>
</dbReference>
<dbReference type="Pfam" id="PF00560">
    <property type="entry name" value="LRR_1"/>
    <property type="match status" value="2"/>
</dbReference>
<proteinExistence type="predicted"/>
<dbReference type="InterPro" id="IPR032675">
    <property type="entry name" value="LRR_dom_sf"/>
</dbReference>
<evidence type="ECO:0000313" key="10">
    <source>
        <dbReference type="Proteomes" id="UP001187471"/>
    </source>
</evidence>
<reference evidence="9" key="1">
    <citation type="submission" date="2022-12" db="EMBL/GenBank/DDBJ databases">
        <title>Draft genome assemblies for two species of Escallonia (Escalloniales).</title>
        <authorList>
            <person name="Chanderbali A."/>
            <person name="Dervinis C."/>
            <person name="Anghel I."/>
            <person name="Soltis D."/>
            <person name="Soltis P."/>
            <person name="Zapata F."/>
        </authorList>
    </citation>
    <scope>NUCLEOTIDE SEQUENCE</scope>
    <source>
        <strain evidence="9">UCBG92.1500</strain>
        <tissue evidence="9">Leaf</tissue>
    </source>
</reference>
<dbReference type="AlphaFoldDB" id="A0AA88UG59"/>
<dbReference type="Proteomes" id="UP001187471">
    <property type="component" value="Unassembled WGS sequence"/>
</dbReference>
<keyword evidence="6" id="KW-1133">Transmembrane helix</keyword>
<evidence type="ECO:0000256" key="7">
    <source>
        <dbReference type="ARBA" id="ARBA00023136"/>
    </source>
</evidence>
<dbReference type="PANTHER" id="PTHR48060:SF21">
    <property type="entry name" value="L DOMAIN-LIKE PROTEIN"/>
    <property type="match status" value="1"/>
</dbReference>
<keyword evidence="2" id="KW-0433">Leucine-rich repeat</keyword>
<evidence type="ECO:0000256" key="4">
    <source>
        <dbReference type="ARBA" id="ARBA00022729"/>
    </source>
</evidence>
<keyword evidence="7" id="KW-0472">Membrane</keyword>
<dbReference type="Pfam" id="PF08263">
    <property type="entry name" value="LRRNT_2"/>
    <property type="match status" value="1"/>
</dbReference>